<dbReference type="EMBL" id="MN739649">
    <property type="protein sequence ID" value="QHT18194.1"/>
    <property type="molecule type" value="Genomic_DNA"/>
</dbReference>
<dbReference type="GO" id="GO:0036503">
    <property type="term" value="P:ERAD pathway"/>
    <property type="evidence" value="ECO:0007669"/>
    <property type="project" value="TreeGrafter"/>
</dbReference>
<dbReference type="CDD" id="cd06257">
    <property type="entry name" value="DnaJ"/>
    <property type="match status" value="1"/>
</dbReference>
<organism evidence="3">
    <name type="scientific">viral metagenome</name>
    <dbReference type="NCBI Taxonomy" id="1070528"/>
    <lineage>
        <taxon>unclassified sequences</taxon>
        <taxon>metagenomes</taxon>
        <taxon>organismal metagenomes</taxon>
    </lineage>
</organism>
<feature type="domain" description="J" evidence="2">
    <location>
        <begin position="5"/>
        <end position="73"/>
    </location>
</feature>
<dbReference type="SUPFAM" id="SSF46565">
    <property type="entry name" value="Chaperone J-domain"/>
    <property type="match status" value="1"/>
</dbReference>
<evidence type="ECO:0000256" key="1">
    <source>
        <dbReference type="ARBA" id="ARBA00023186"/>
    </source>
</evidence>
<sequence>MHYQKACEILDILPGEICMDEVKKQYRSKALLYHPDKNPDPNACARFQEIHEAYRYLLKTDEEDDTPDYDSDDPDTETLPKTGYRWMLFSFLKNVLTQDQPLHLFQTILKNVAMSCETKALDTLAKLDKSLLLKTRDILKKYRGEMHIAESFLEKIDALLLERMKNDECIIINPMLSDLFEHHLYKLRVGDFTYVVPLWHHELVYDNSGNDIYVKCNPILPENMTLDEKNNLHIRVKYSILDIWEKDTLDISICGKVFVIDVRRLRLSGYQTIVFSQQGISRIQPTNIYDISIRADVVVEIELDIGKNI</sequence>
<dbReference type="PRINTS" id="PR00625">
    <property type="entry name" value="JDOMAIN"/>
</dbReference>
<dbReference type="Pfam" id="PF00226">
    <property type="entry name" value="DnaJ"/>
    <property type="match status" value="1"/>
</dbReference>
<dbReference type="GO" id="GO:0051787">
    <property type="term" value="F:misfolded protein binding"/>
    <property type="evidence" value="ECO:0007669"/>
    <property type="project" value="TreeGrafter"/>
</dbReference>
<dbReference type="InterPro" id="IPR051948">
    <property type="entry name" value="Hsp70_co-chaperone_J-domain"/>
</dbReference>
<dbReference type="GO" id="GO:0005783">
    <property type="term" value="C:endoplasmic reticulum"/>
    <property type="evidence" value="ECO:0007669"/>
    <property type="project" value="TreeGrafter"/>
</dbReference>
<keyword evidence="1" id="KW-0143">Chaperone</keyword>
<evidence type="ECO:0000313" key="3">
    <source>
        <dbReference type="EMBL" id="QHT18194.1"/>
    </source>
</evidence>
<proteinExistence type="predicted"/>
<name>A0A6C0DPE0_9ZZZZ</name>
<dbReference type="SMART" id="SM00271">
    <property type="entry name" value="DnaJ"/>
    <property type="match status" value="1"/>
</dbReference>
<dbReference type="InterPro" id="IPR001623">
    <property type="entry name" value="DnaJ_domain"/>
</dbReference>
<reference evidence="3" key="1">
    <citation type="journal article" date="2020" name="Nature">
        <title>Giant virus diversity and host interactions through global metagenomics.</title>
        <authorList>
            <person name="Schulz F."/>
            <person name="Roux S."/>
            <person name="Paez-Espino D."/>
            <person name="Jungbluth S."/>
            <person name="Walsh D.A."/>
            <person name="Denef V.J."/>
            <person name="McMahon K.D."/>
            <person name="Konstantinidis K.T."/>
            <person name="Eloe-Fadrosh E.A."/>
            <person name="Kyrpides N.C."/>
            <person name="Woyke T."/>
        </authorList>
    </citation>
    <scope>NUCLEOTIDE SEQUENCE</scope>
    <source>
        <strain evidence="3">GVMAG-M-3300023174-3</strain>
    </source>
</reference>
<dbReference type="PROSITE" id="PS50076">
    <property type="entry name" value="DNAJ_2"/>
    <property type="match status" value="1"/>
</dbReference>
<accession>A0A6C0DPE0</accession>
<dbReference type="InterPro" id="IPR036869">
    <property type="entry name" value="J_dom_sf"/>
</dbReference>
<dbReference type="GO" id="GO:0051087">
    <property type="term" value="F:protein-folding chaperone binding"/>
    <property type="evidence" value="ECO:0007669"/>
    <property type="project" value="TreeGrafter"/>
</dbReference>
<dbReference type="Gene3D" id="1.10.287.110">
    <property type="entry name" value="DnaJ domain"/>
    <property type="match status" value="1"/>
</dbReference>
<dbReference type="PANTHER" id="PTHR44360">
    <property type="entry name" value="DNAJ HOMOLOG SUBFAMILY B MEMBER 9"/>
    <property type="match status" value="1"/>
</dbReference>
<protein>
    <recommendedName>
        <fullName evidence="2">J domain-containing protein</fullName>
    </recommendedName>
</protein>
<evidence type="ECO:0000259" key="2">
    <source>
        <dbReference type="PROSITE" id="PS50076"/>
    </source>
</evidence>
<dbReference type="AlphaFoldDB" id="A0A6C0DPE0"/>
<dbReference type="PANTHER" id="PTHR44360:SF1">
    <property type="entry name" value="DNAJ HOMOLOG SUBFAMILY B MEMBER 9"/>
    <property type="match status" value="1"/>
</dbReference>